<proteinExistence type="predicted"/>
<reference evidence="2" key="1">
    <citation type="submission" date="2022-05" db="EMBL/GenBank/DDBJ databases">
        <authorList>
            <person name="Colautti A."/>
            <person name="Iacumin L."/>
        </authorList>
    </citation>
    <scope>NUCLEOTIDE SEQUENCE</scope>
    <source>
        <strain evidence="2">DSM 30747</strain>
    </source>
</reference>
<protein>
    <submittedName>
        <fullName evidence="2">Uncharacterized protein</fullName>
    </submittedName>
</protein>
<gene>
    <name evidence="2" type="ORF">M9R61_13260</name>
</gene>
<feature type="transmembrane region" description="Helical" evidence="1">
    <location>
        <begin position="83"/>
        <end position="104"/>
    </location>
</feature>
<keyword evidence="1" id="KW-0472">Membrane</keyword>
<evidence type="ECO:0000313" key="2">
    <source>
        <dbReference type="EMBL" id="MCZ8534279.1"/>
    </source>
</evidence>
<feature type="transmembrane region" description="Helical" evidence="1">
    <location>
        <begin position="30"/>
        <end position="48"/>
    </location>
</feature>
<name>A0A9X3LDF7_9BACI</name>
<evidence type="ECO:0000256" key="1">
    <source>
        <dbReference type="SAM" id="Phobius"/>
    </source>
</evidence>
<evidence type="ECO:0000313" key="3">
    <source>
        <dbReference type="Proteomes" id="UP001152172"/>
    </source>
</evidence>
<organism evidence="2 3">
    <name type="scientific">Psychrobacillus psychrodurans</name>
    <dbReference type="NCBI Taxonomy" id="126157"/>
    <lineage>
        <taxon>Bacteria</taxon>
        <taxon>Bacillati</taxon>
        <taxon>Bacillota</taxon>
        <taxon>Bacilli</taxon>
        <taxon>Bacillales</taxon>
        <taxon>Bacillaceae</taxon>
        <taxon>Psychrobacillus</taxon>
    </lineage>
</organism>
<dbReference type="AlphaFoldDB" id="A0A9X3LDF7"/>
<dbReference type="RefSeq" id="WP_269922474.1">
    <property type="nucleotide sequence ID" value="NZ_JAMKBI010000009.1"/>
</dbReference>
<keyword evidence="3" id="KW-1185">Reference proteome</keyword>
<dbReference type="EMBL" id="JAMKBI010000009">
    <property type="protein sequence ID" value="MCZ8534279.1"/>
    <property type="molecule type" value="Genomic_DNA"/>
</dbReference>
<keyword evidence="1" id="KW-0812">Transmembrane</keyword>
<dbReference type="Proteomes" id="UP001152172">
    <property type="component" value="Unassembled WGS sequence"/>
</dbReference>
<sequence length="107" mass="11537">MKTFIGAISILFGVLFVSVTINSFEKLGNIMLTLYGITLCALGAIILSNRKITNGRIYTRVIGLGITMNLFGIAFLLKPGDAGSIFGMLLIVLGSLFSIVDYLWTKG</sequence>
<feature type="transmembrane region" description="Helical" evidence="1">
    <location>
        <begin position="57"/>
        <end position="77"/>
    </location>
</feature>
<accession>A0A9X3LDF7</accession>
<comment type="caution">
    <text evidence="2">The sequence shown here is derived from an EMBL/GenBank/DDBJ whole genome shotgun (WGS) entry which is preliminary data.</text>
</comment>
<keyword evidence="1" id="KW-1133">Transmembrane helix</keyword>